<evidence type="ECO:0000313" key="2">
    <source>
        <dbReference type="Proteomes" id="UP000281553"/>
    </source>
</evidence>
<evidence type="ECO:0000313" key="1">
    <source>
        <dbReference type="EMBL" id="VDN24828.1"/>
    </source>
</evidence>
<dbReference type="EMBL" id="UYRU01074607">
    <property type="protein sequence ID" value="VDN24828.1"/>
    <property type="molecule type" value="Genomic_DNA"/>
</dbReference>
<dbReference type="AlphaFoldDB" id="A0A3P7MQH8"/>
<reference evidence="1 2" key="1">
    <citation type="submission" date="2018-11" db="EMBL/GenBank/DDBJ databases">
        <authorList>
            <consortium name="Pathogen Informatics"/>
        </authorList>
    </citation>
    <scope>NUCLEOTIDE SEQUENCE [LARGE SCALE GENOMIC DNA]</scope>
</reference>
<dbReference type="Proteomes" id="UP000281553">
    <property type="component" value="Unassembled WGS sequence"/>
</dbReference>
<organism evidence="1 2">
    <name type="scientific">Dibothriocephalus latus</name>
    <name type="common">Fish tapeworm</name>
    <name type="synonym">Diphyllobothrium latum</name>
    <dbReference type="NCBI Taxonomy" id="60516"/>
    <lineage>
        <taxon>Eukaryota</taxon>
        <taxon>Metazoa</taxon>
        <taxon>Spiralia</taxon>
        <taxon>Lophotrochozoa</taxon>
        <taxon>Platyhelminthes</taxon>
        <taxon>Cestoda</taxon>
        <taxon>Eucestoda</taxon>
        <taxon>Diphyllobothriidea</taxon>
        <taxon>Diphyllobothriidae</taxon>
        <taxon>Dibothriocephalus</taxon>
    </lineage>
</organism>
<accession>A0A3P7MQH8</accession>
<protein>
    <submittedName>
        <fullName evidence="1">Uncharacterized protein</fullName>
    </submittedName>
</protein>
<proteinExistence type="predicted"/>
<dbReference type="OrthoDB" id="6287939at2759"/>
<name>A0A3P7MQH8_DIBLA</name>
<sequence>MEATLPKPQTAEDAKTSILLRVTFLSVSHRLHQTIFSAKLNVIRELKKDEAIIIVPVRKGRATEVLDKPDYVARAQELLKDNQSYNANALKQNDHEQIPAGQKDEKLFALVGHRGLSGI</sequence>
<gene>
    <name evidence="1" type="ORF">DILT_LOCUS14511</name>
</gene>
<keyword evidence="2" id="KW-1185">Reference proteome</keyword>